<gene>
    <name evidence="9" type="ORF">R7226_22715</name>
</gene>
<evidence type="ECO:0000256" key="4">
    <source>
        <dbReference type="ARBA" id="ARBA00022840"/>
    </source>
</evidence>
<sequence length="261" mass="28590">MSSTGARSASPQGEYFEGDPRPQAERSAAEPVVRLRGAGRAFGDHVVLRSIDLDIAPGEFVAVLGRSGCGKTTLLRLLAGLDTGMTGEMRTGREPAVVFQDPRLLPWRSALQNVTLGLRDPDPKARGTAALAEVGLAGRESAWPRQLSGGQRQRVALARALVREPDLLLLDEPFSALDALTRVSAQGLVRKLWELHRPAVLFVTHDVEEALLLADRTLLIEDGAIVFDERFDLPRPRRRDNPELVARRSDLLQRLGVDDTE</sequence>
<dbReference type="PANTHER" id="PTHR42788">
    <property type="entry name" value="TAURINE IMPORT ATP-BINDING PROTEIN-RELATED"/>
    <property type="match status" value="1"/>
</dbReference>
<dbReference type="PROSITE" id="PS00211">
    <property type="entry name" value="ABC_TRANSPORTER_1"/>
    <property type="match status" value="1"/>
</dbReference>
<feature type="compositionally biased region" description="Polar residues" evidence="7">
    <location>
        <begin position="1"/>
        <end position="11"/>
    </location>
</feature>
<evidence type="ECO:0000313" key="9">
    <source>
        <dbReference type="EMBL" id="MDW5597177.1"/>
    </source>
</evidence>
<protein>
    <submittedName>
        <fullName evidence="9">ABC transporter ATP-binding protein</fullName>
    </submittedName>
</protein>
<dbReference type="InterPro" id="IPR017871">
    <property type="entry name" value="ABC_transporter-like_CS"/>
</dbReference>
<proteinExistence type="predicted"/>
<evidence type="ECO:0000256" key="3">
    <source>
        <dbReference type="ARBA" id="ARBA00022741"/>
    </source>
</evidence>
<dbReference type="InterPro" id="IPR003593">
    <property type="entry name" value="AAA+_ATPase"/>
</dbReference>
<keyword evidence="2" id="KW-1003">Cell membrane</keyword>
<keyword evidence="5" id="KW-1278">Translocase</keyword>
<evidence type="ECO:0000256" key="7">
    <source>
        <dbReference type="SAM" id="MobiDB-lite"/>
    </source>
</evidence>
<dbReference type="InterPro" id="IPR050166">
    <property type="entry name" value="ABC_transporter_ATP-bind"/>
</dbReference>
<dbReference type="InterPro" id="IPR027417">
    <property type="entry name" value="P-loop_NTPase"/>
</dbReference>
<dbReference type="PANTHER" id="PTHR42788:SF17">
    <property type="entry name" value="ALIPHATIC SULFONATES IMPORT ATP-BINDING PROTEIN SSUB"/>
    <property type="match status" value="1"/>
</dbReference>
<dbReference type="Pfam" id="PF00005">
    <property type="entry name" value="ABC_tran"/>
    <property type="match status" value="1"/>
</dbReference>
<dbReference type="Gene3D" id="3.40.50.300">
    <property type="entry name" value="P-loop containing nucleotide triphosphate hydrolases"/>
    <property type="match status" value="1"/>
</dbReference>
<evidence type="ECO:0000256" key="1">
    <source>
        <dbReference type="ARBA" id="ARBA00022448"/>
    </source>
</evidence>
<evidence type="ECO:0000259" key="8">
    <source>
        <dbReference type="PROSITE" id="PS50893"/>
    </source>
</evidence>
<comment type="caution">
    <text evidence="9">The sequence shown here is derived from an EMBL/GenBank/DDBJ whole genome shotgun (WGS) entry which is preliminary data.</text>
</comment>
<feature type="region of interest" description="Disordered" evidence="7">
    <location>
        <begin position="1"/>
        <end position="29"/>
    </location>
</feature>
<name>A0ABU4HV27_9ACTN</name>
<dbReference type="PROSITE" id="PS50893">
    <property type="entry name" value="ABC_TRANSPORTER_2"/>
    <property type="match status" value="1"/>
</dbReference>
<reference evidence="10" key="1">
    <citation type="submission" date="2023-07" db="EMBL/GenBank/DDBJ databases">
        <title>Conexibacter stalactiti sp. nov., isolated from stalactites in a lava cave and emended description of the genus Conexibacter.</title>
        <authorList>
            <person name="Lee S.D."/>
        </authorList>
    </citation>
    <scope>NUCLEOTIDE SEQUENCE [LARGE SCALE GENOMIC DNA]</scope>
    <source>
        <strain evidence="10">KCTC 39840</strain>
    </source>
</reference>
<evidence type="ECO:0000256" key="5">
    <source>
        <dbReference type="ARBA" id="ARBA00022967"/>
    </source>
</evidence>
<dbReference type="InterPro" id="IPR003439">
    <property type="entry name" value="ABC_transporter-like_ATP-bd"/>
</dbReference>
<keyword evidence="3" id="KW-0547">Nucleotide-binding</keyword>
<feature type="domain" description="ABC transporter" evidence="8">
    <location>
        <begin position="33"/>
        <end position="247"/>
    </location>
</feature>
<keyword evidence="4 9" id="KW-0067">ATP-binding</keyword>
<evidence type="ECO:0000256" key="2">
    <source>
        <dbReference type="ARBA" id="ARBA00022475"/>
    </source>
</evidence>
<dbReference type="RefSeq" id="WP_318599642.1">
    <property type="nucleotide sequence ID" value="NZ_JAWSTH010000077.1"/>
</dbReference>
<reference evidence="9 10" key="2">
    <citation type="submission" date="2023-10" db="EMBL/GenBank/DDBJ databases">
        <authorList>
            <person name="Han X.F."/>
        </authorList>
    </citation>
    <scope>NUCLEOTIDE SEQUENCE [LARGE SCALE GENOMIC DNA]</scope>
    <source>
        <strain evidence="9 10">KCTC 39840</strain>
    </source>
</reference>
<evidence type="ECO:0000313" key="10">
    <source>
        <dbReference type="Proteomes" id="UP001284601"/>
    </source>
</evidence>
<dbReference type="SUPFAM" id="SSF52540">
    <property type="entry name" value="P-loop containing nucleoside triphosphate hydrolases"/>
    <property type="match status" value="1"/>
</dbReference>
<feature type="compositionally biased region" description="Basic and acidic residues" evidence="7">
    <location>
        <begin position="18"/>
        <end position="28"/>
    </location>
</feature>
<dbReference type="EMBL" id="JAWSTH010000077">
    <property type="protein sequence ID" value="MDW5597177.1"/>
    <property type="molecule type" value="Genomic_DNA"/>
</dbReference>
<evidence type="ECO:0000256" key="6">
    <source>
        <dbReference type="ARBA" id="ARBA00023136"/>
    </source>
</evidence>
<accession>A0ABU4HV27</accession>
<keyword evidence="10" id="KW-1185">Reference proteome</keyword>
<dbReference type="SMART" id="SM00382">
    <property type="entry name" value="AAA"/>
    <property type="match status" value="1"/>
</dbReference>
<keyword evidence="1" id="KW-0813">Transport</keyword>
<dbReference type="Proteomes" id="UP001284601">
    <property type="component" value="Unassembled WGS sequence"/>
</dbReference>
<dbReference type="GO" id="GO:0005524">
    <property type="term" value="F:ATP binding"/>
    <property type="evidence" value="ECO:0007669"/>
    <property type="project" value="UniProtKB-KW"/>
</dbReference>
<keyword evidence="6" id="KW-0472">Membrane</keyword>
<organism evidence="9 10">
    <name type="scientific">Conexibacter stalactiti</name>
    <dbReference type="NCBI Taxonomy" id="1940611"/>
    <lineage>
        <taxon>Bacteria</taxon>
        <taxon>Bacillati</taxon>
        <taxon>Actinomycetota</taxon>
        <taxon>Thermoleophilia</taxon>
        <taxon>Solirubrobacterales</taxon>
        <taxon>Conexibacteraceae</taxon>
        <taxon>Conexibacter</taxon>
    </lineage>
</organism>